<proteinExistence type="predicted"/>
<dbReference type="Proteomes" id="UP000717995">
    <property type="component" value="Unassembled WGS sequence"/>
</dbReference>
<name>A0ABS2IA78_9GAMM</name>
<accession>A0ABS2IA78</accession>
<protein>
    <submittedName>
        <fullName evidence="2">PilZ domain-containing protein</fullName>
    </submittedName>
</protein>
<dbReference type="Pfam" id="PF07238">
    <property type="entry name" value="PilZ"/>
    <property type="match status" value="1"/>
</dbReference>
<evidence type="ECO:0000259" key="1">
    <source>
        <dbReference type="Pfam" id="PF07238"/>
    </source>
</evidence>
<dbReference type="Gene3D" id="2.40.10.220">
    <property type="entry name" value="predicted glycosyltransferase like domains"/>
    <property type="match status" value="1"/>
</dbReference>
<evidence type="ECO:0000313" key="2">
    <source>
        <dbReference type="EMBL" id="MBM7059159.1"/>
    </source>
</evidence>
<gene>
    <name evidence="2" type="ORF">JQX08_00395</name>
</gene>
<comment type="caution">
    <text evidence="2">The sequence shown here is derived from an EMBL/GenBank/DDBJ whole genome shotgun (WGS) entry which is preliminary data.</text>
</comment>
<dbReference type="EMBL" id="JAFEUP010000001">
    <property type="protein sequence ID" value="MBM7059159.1"/>
    <property type="molecule type" value="Genomic_DNA"/>
</dbReference>
<evidence type="ECO:0000313" key="3">
    <source>
        <dbReference type="Proteomes" id="UP000717995"/>
    </source>
</evidence>
<dbReference type="RefSeq" id="WP_204913892.1">
    <property type="nucleotide sequence ID" value="NZ_JAFEUP010000001.1"/>
</dbReference>
<feature type="domain" description="PilZ" evidence="1">
    <location>
        <begin position="2"/>
        <end position="94"/>
    </location>
</feature>
<organism evidence="2 3">
    <name type="scientific">Zestomonas insulae</name>
    <dbReference type="NCBI Taxonomy" id="2809017"/>
    <lineage>
        <taxon>Bacteria</taxon>
        <taxon>Pseudomonadati</taxon>
        <taxon>Pseudomonadota</taxon>
        <taxon>Gammaproteobacteria</taxon>
        <taxon>Pseudomonadales</taxon>
        <taxon>Pseudomonadaceae</taxon>
        <taxon>Zestomonas</taxon>
    </lineage>
</organism>
<dbReference type="InterPro" id="IPR009875">
    <property type="entry name" value="PilZ_domain"/>
</dbReference>
<sequence length="115" mass="13189">MRQHSRIIIRSIFRIKVSNRRNDKLVGYVGDLSEHGLRLVGDTLLEVGSTLELRIRMRDKDGQMRHADVDVKCLWARENAQTGHFEAGLSLVLPSVSYSELIRDMRATRGVREES</sequence>
<reference evidence="2 3" key="1">
    <citation type="submission" date="2021-02" db="EMBL/GenBank/DDBJ databases">
        <authorList>
            <person name="Lee D.-H."/>
        </authorList>
    </citation>
    <scope>NUCLEOTIDE SEQUENCE [LARGE SCALE GENOMIC DNA]</scope>
    <source>
        <strain evidence="2 3">UL073</strain>
    </source>
</reference>
<dbReference type="SUPFAM" id="SSF141371">
    <property type="entry name" value="PilZ domain-like"/>
    <property type="match status" value="1"/>
</dbReference>
<keyword evidence="3" id="KW-1185">Reference proteome</keyword>